<dbReference type="GO" id="GO:0016757">
    <property type="term" value="F:glycosyltransferase activity"/>
    <property type="evidence" value="ECO:0007669"/>
    <property type="project" value="UniProtKB-KW"/>
</dbReference>
<keyword evidence="1" id="KW-0997">Cell inner membrane</keyword>
<proteinExistence type="predicted"/>
<keyword evidence="3" id="KW-0808">Transferase</keyword>
<dbReference type="HOGENOM" id="CLU_002257_1_0_6"/>
<gene>
    <name evidence="3" type="ORF">BN1079_01163</name>
</gene>
<feature type="domain" description="Glycosyltransferase 2-like" evidence="2">
    <location>
        <begin position="314"/>
        <end position="451"/>
    </location>
</feature>
<dbReference type="Proteomes" id="UP000053902">
    <property type="component" value="Unassembled WGS sequence"/>
</dbReference>
<reference evidence="3 4" key="1">
    <citation type="submission" date="2014-07" db="EMBL/GenBank/DDBJ databases">
        <authorList>
            <person name="Urmite Genomes Urmite Genomes"/>
        </authorList>
    </citation>
    <scope>NUCLEOTIDE SEQUENCE [LARGE SCALE GENOMIC DNA]</scope>
    <source>
        <strain evidence="3 4">20_BN</strain>
    </source>
</reference>
<keyword evidence="1" id="KW-1003">Cell membrane</keyword>
<dbReference type="InterPro" id="IPR050834">
    <property type="entry name" value="Glycosyltransf_2"/>
</dbReference>
<name>A0A078LMU3_9PSED</name>
<dbReference type="InterPro" id="IPR001173">
    <property type="entry name" value="Glyco_trans_2-like"/>
</dbReference>
<dbReference type="InterPro" id="IPR029044">
    <property type="entry name" value="Nucleotide-diphossugar_trans"/>
</dbReference>
<protein>
    <submittedName>
        <fullName evidence="3">Glycosyl transferase family protein</fullName>
    </submittedName>
</protein>
<evidence type="ECO:0000256" key="1">
    <source>
        <dbReference type="ARBA" id="ARBA00022519"/>
    </source>
</evidence>
<evidence type="ECO:0000313" key="3">
    <source>
        <dbReference type="EMBL" id="CDZ93858.1"/>
    </source>
</evidence>
<dbReference type="eggNOG" id="COG1215">
    <property type="taxonomic scope" value="Bacteria"/>
</dbReference>
<dbReference type="SUPFAM" id="SSF53756">
    <property type="entry name" value="UDP-Glycosyltransferase/glycogen phosphorylase"/>
    <property type="match status" value="1"/>
</dbReference>
<dbReference type="PANTHER" id="PTHR43685:SF2">
    <property type="entry name" value="GLYCOSYLTRANSFERASE 2-LIKE DOMAIN-CONTAINING PROTEIN"/>
    <property type="match status" value="1"/>
</dbReference>
<dbReference type="Gene3D" id="3.90.550.10">
    <property type="entry name" value="Spore Coat Polysaccharide Biosynthesis Protein SpsA, Chain A"/>
    <property type="match status" value="3"/>
</dbReference>
<dbReference type="eggNOG" id="COG1216">
    <property type="taxonomic scope" value="Bacteria"/>
</dbReference>
<sequence>MMSGVPVVSVFMLTYNHGRFIAEAIESVLAQEMDYAFELVIGDDASTDDTRLICERYAREYPDTIRYIRNAQNLGGSENGRQVLAACRGRYLARLEGDDYMVGRRRLNDQVAWLEQHPDCMLVYGRARVIDASKTVLSEIPHLDRCFSGDLLEGMLEGNLIPACTAVYRAEILTQLPEWRSHVRYGDYLANTIAADKGKIHCFPEVLAVYRRHADSMTARDQYHTNLIELIDIHCRFITHNDLSLRGIALSRQAIIQKLHKLKRYSLETGQVINWTELKDMVTPCLEPGTSEAADASLLFGEQDDSVDSGYVFSVILTTYNRPDLLRDALASVGNQSFRDFEVILINDNGEPVEHLLGAYDFPITYIRQGRNRGLSAARNAGLALARGRYVVYLDDDDIYLPDHLAVLAEAFERHPRSVVYTGVEYVNERLEDGRRIELGRSQPFKHETFDRDRLFVQNYIPVNTWAHPREMLAEVGEFDVGLAAFEDWDMLLRLATRYPFVHVPAVTSEVHARAPGAGGDHMLGRERKNFPALYRELYQRYAGSASETLQSGRQQMLERLGVPVDKGDEAPDLDEWLAARLPTEVQSRLISERLEQAQGGVVLGVVVVDADGDQDALIATVRSLGNDRHLYASVKIVALTTLDAPATGWEEKLHYVRLDQRGLVEQVNDVVGSLQADWFMLVQAGSVFTQSGLMVAALDLLAAPDCRAVYGDELLLQDNGTLGVALRPGLNLDMLLSLPGVMARHWLFNRPLWQQSGGFDLAAGQAFELDYILRLILDRGLEGMGHISEPLLKGQAPLLTNCLDERDVIIRHLNARGYEQADVSATIPGHYEISYGHPQLAKVSILVSANDGLAKIRRCVESVLEKTSYPAYEVLILDHAVDDSAMANWLLGVEQLGTSAVKVVRLPQGLSIAQGQNLAAQQATGDYLLWLDSGVGVLSESWLHALMNHGLRPEVGAVGAKLITGDSKVASGGIVLGFNGPIGHVGCGQPLDAPGYLQRLLIDQNHTALSGKCLLLRRALFVELGGFDETPEMAPWTDVDLCLRLYSAGYFNVWTPRSPLLITAGAPLAATPEQEEALYARWLPLLARDPVYNPNFKLDDEEEFVLAPSLLSWNPLASWKPLPRVLAHPADRFGCGHYRVIKPLNALNREGGVDGTFAWGHLSLTELERFAPDTIVLQRQIDAVQIEGMRQVKAFSNAFKVYELDDYLPNLPLKSVHRDQMPKDILRSLRKGLGFVDRFVVSTEPLAEAFAGLHDDIRVVENRLPTEWWKGLSSRRRRGSKPRVGWAGGVSHTGDLELIADVVKELAGEVEWVFFGMCPDKIRPYIHEMHVGVPIDQYPSMLASLDLDLALAPLEQNLFNECKSNLRLLEYGACGFPVICSDLVCYRGDLPVMRVKNRFRDWVDAIRMHISDLDAAAQAGDRLREAVHRDWMLEGESLERWRKAWMPH</sequence>
<feature type="domain" description="Glycosyltransferase 2-like" evidence="2">
    <location>
        <begin position="850"/>
        <end position="1024"/>
    </location>
</feature>
<keyword evidence="4" id="KW-1185">Reference proteome</keyword>
<dbReference type="PANTHER" id="PTHR43685">
    <property type="entry name" value="GLYCOSYLTRANSFERASE"/>
    <property type="match status" value="1"/>
</dbReference>
<dbReference type="Pfam" id="PF00535">
    <property type="entry name" value="Glycos_transf_2"/>
    <property type="match status" value="3"/>
</dbReference>
<feature type="domain" description="Glycosyltransferase 2-like" evidence="2">
    <location>
        <begin position="9"/>
        <end position="136"/>
    </location>
</feature>
<organism evidence="3 4">
    <name type="scientific">Pseudomonas saudiphocaensis</name>
    <dbReference type="NCBI Taxonomy" id="1499686"/>
    <lineage>
        <taxon>Bacteria</taxon>
        <taxon>Pseudomonadati</taxon>
        <taxon>Pseudomonadota</taxon>
        <taxon>Gammaproteobacteria</taxon>
        <taxon>Pseudomonadales</taxon>
        <taxon>Pseudomonadaceae</taxon>
        <taxon>Pseudomonas</taxon>
    </lineage>
</organism>
<dbReference type="Gene3D" id="3.40.50.2000">
    <property type="entry name" value="Glycogen Phosphorylase B"/>
    <property type="match status" value="1"/>
</dbReference>
<evidence type="ECO:0000259" key="2">
    <source>
        <dbReference type="Pfam" id="PF00535"/>
    </source>
</evidence>
<keyword evidence="1" id="KW-0472">Membrane</keyword>
<dbReference type="EMBL" id="CCSF01000001">
    <property type="protein sequence ID" value="CDZ93858.1"/>
    <property type="molecule type" value="Genomic_DNA"/>
</dbReference>
<dbReference type="STRING" id="1499686.BN1079_01163"/>
<dbReference type="SUPFAM" id="SSF53448">
    <property type="entry name" value="Nucleotide-diphospho-sugar transferases"/>
    <property type="match status" value="4"/>
</dbReference>
<evidence type="ECO:0000313" key="4">
    <source>
        <dbReference type="Proteomes" id="UP000053902"/>
    </source>
</evidence>
<dbReference type="eggNOG" id="COG0463">
    <property type="taxonomic scope" value="Bacteria"/>
</dbReference>
<accession>A0A078LMU3</accession>